<keyword evidence="3 12" id="KW-0813">Transport</keyword>
<comment type="similarity">
    <text evidence="2 12">Belongs to the CorA metal ion transporter (MIT) (TC 1.A.35) family.</text>
</comment>
<dbReference type="GO" id="GO:0015087">
    <property type="term" value="F:cobalt ion transmembrane transporter activity"/>
    <property type="evidence" value="ECO:0007669"/>
    <property type="project" value="UniProtKB-UniRule"/>
</dbReference>
<keyword evidence="8 12" id="KW-0406">Ion transport</keyword>
<gene>
    <name evidence="12 13" type="primary">corA</name>
    <name evidence="13" type="ORF">IDH45_22860</name>
</gene>
<dbReference type="GO" id="GO:0015095">
    <property type="term" value="F:magnesium ion transmembrane transporter activity"/>
    <property type="evidence" value="ECO:0007669"/>
    <property type="project" value="UniProtKB-UniRule"/>
</dbReference>
<feature type="transmembrane region" description="Helical" evidence="12">
    <location>
        <begin position="283"/>
        <end position="303"/>
    </location>
</feature>
<evidence type="ECO:0000256" key="9">
    <source>
        <dbReference type="ARBA" id="ARBA00023136"/>
    </source>
</evidence>
<protein>
    <recommendedName>
        <fullName evidence="12">Magnesium transport protein CorA</fullName>
    </recommendedName>
</protein>
<dbReference type="InterPro" id="IPR045863">
    <property type="entry name" value="CorA_TM1_TM2"/>
</dbReference>
<dbReference type="PANTHER" id="PTHR46494:SF1">
    <property type="entry name" value="CORA FAMILY METAL ION TRANSPORTER (EUROFUNG)"/>
    <property type="match status" value="1"/>
</dbReference>
<evidence type="ECO:0000256" key="4">
    <source>
        <dbReference type="ARBA" id="ARBA00022475"/>
    </source>
</evidence>
<dbReference type="SUPFAM" id="SSF143865">
    <property type="entry name" value="CorA soluble domain-like"/>
    <property type="match status" value="1"/>
</dbReference>
<dbReference type="InterPro" id="IPR004488">
    <property type="entry name" value="Mg/Co-transport_prot_CorA"/>
</dbReference>
<accession>A0A927CB63</accession>
<name>A0A927CB63_9BACL</name>
<dbReference type="SUPFAM" id="SSF144083">
    <property type="entry name" value="Magnesium transport protein CorA, transmembrane region"/>
    <property type="match status" value="1"/>
</dbReference>
<evidence type="ECO:0000256" key="1">
    <source>
        <dbReference type="ARBA" id="ARBA00004651"/>
    </source>
</evidence>
<dbReference type="Proteomes" id="UP000639396">
    <property type="component" value="Unassembled WGS sequence"/>
</dbReference>
<feature type="transmembrane region" description="Helical" evidence="12">
    <location>
        <begin position="248"/>
        <end position="271"/>
    </location>
</feature>
<evidence type="ECO:0000313" key="13">
    <source>
        <dbReference type="EMBL" id="MBD2864824.1"/>
    </source>
</evidence>
<evidence type="ECO:0000256" key="10">
    <source>
        <dbReference type="ARBA" id="ARBA00034269"/>
    </source>
</evidence>
<dbReference type="Gene3D" id="3.30.460.20">
    <property type="entry name" value="CorA soluble domain-like"/>
    <property type="match status" value="1"/>
</dbReference>
<dbReference type="GO" id="GO:0005886">
    <property type="term" value="C:plasma membrane"/>
    <property type="evidence" value="ECO:0007669"/>
    <property type="project" value="UniProtKB-SubCell"/>
</dbReference>
<dbReference type="PANTHER" id="PTHR46494">
    <property type="entry name" value="CORA FAMILY METAL ION TRANSPORTER (EUROFUNG)"/>
    <property type="match status" value="1"/>
</dbReference>
<organism evidence="13 14">
    <name type="scientific">Paenibacillus oceani</name>
    <dbReference type="NCBI Taxonomy" id="2772510"/>
    <lineage>
        <taxon>Bacteria</taxon>
        <taxon>Bacillati</taxon>
        <taxon>Bacillota</taxon>
        <taxon>Bacilli</taxon>
        <taxon>Bacillales</taxon>
        <taxon>Paenibacillaceae</taxon>
        <taxon>Paenibacillus</taxon>
    </lineage>
</organism>
<evidence type="ECO:0000256" key="11">
    <source>
        <dbReference type="ARBA" id="ARBA00045497"/>
    </source>
</evidence>
<keyword evidence="6 12" id="KW-0460">Magnesium</keyword>
<dbReference type="AlphaFoldDB" id="A0A927CB63"/>
<dbReference type="FunFam" id="1.20.58.340:FF:000004">
    <property type="entry name" value="Magnesium transport protein CorA"/>
    <property type="match status" value="1"/>
</dbReference>
<comment type="caution">
    <text evidence="13">The sequence shown here is derived from an EMBL/GenBank/DDBJ whole genome shotgun (WGS) entry which is preliminary data.</text>
</comment>
<dbReference type="InterPro" id="IPR045861">
    <property type="entry name" value="CorA_cytoplasmic_dom"/>
</dbReference>
<keyword evidence="7 12" id="KW-1133">Transmembrane helix</keyword>
<comment type="catalytic activity">
    <reaction evidence="10">
        <text>Mg(2+)(in) = Mg(2+)(out)</text>
        <dbReference type="Rhea" id="RHEA:29827"/>
        <dbReference type="ChEBI" id="CHEBI:18420"/>
    </reaction>
</comment>
<proteinExistence type="inferred from homology"/>
<sequence>MLVYHKSNQSVLEEPVRLPAPDEVAWIRLRAPEPEQLQHLLQDVFHCHPLLVEDCIKMNQRPKMDRYKDHIFISFYSLNQNLSSSEIAIVIGTNFIVTVYKQDIPFLDDLYSEFQQVEGKMEYTGRILYHILDRCVDEYMEHVYQLDDRIDRLEQSIYHNPYVRVAQDIFRMKRTLHMLRRIFVEERTLLGAIGHQNFPYIRQESDVYFVDIYDHLSRVVDSLDIYRESLNGLLELQMNMKSDRMNEIMKTLTIASTFFMPLTFIVGIYGMNFDRMPELDWNYGYLAVWVVMAAVAVGMWIYYKKKKWM</sequence>
<dbReference type="EMBL" id="JACXJA010000034">
    <property type="protein sequence ID" value="MBD2864824.1"/>
    <property type="molecule type" value="Genomic_DNA"/>
</dbReference>
<keyword evidence="14" id="KW-1185">Reference proteome</keyword>
<dbReference type="GO" id="GO:0000287">
    <property type="term" value="F:magnesium ion binding"/>
    <property type="evidence" value="ECO:0007669"/>
    <property type="project" value="TreeGrafter"/>
</dbReference>
<evidence type="ECO:0000256" key="2">
    <source>
        <dbReference type="ARBA" id="ARBA00009765"/>
    </source>
</evidence>
<evidence type="ECO:0000256" key="12">
    <source>
        <dbReference type="RuleBase" id="RU362010"/>
    </source>
</evidence>
<dbReference type="Gene3D" id="1.20.58.340">
    <property type="entry name" value="Magnesium transport protein CorA, transmembrane region"/>
    <property type="match status" value="2"/>
</dbReference>
<comment type="subcellular location">
    <subcellularLocation>
        <location evidence="1">Cell membrane</location>
        <topology evidence="1">Multi-pass membrane protein</topology>
    </subcellularLocation>
    <subcellularLocation>
        <location evidence="12">Membrane</location>
        <topology evidence="12">Multi-pass membrane protein</topology>
    </subcellularLocation>
</comment>
<reference evidence="13" key="1">
    <citation type="submission" date="2020-09" db="EMBL/GenBank/DDBJ databases">
        <title>A novel bacterium of genus Paenibacillus, isolated from South China Sea.</title>
        <authorList>
            <person name="Huang H."/>
            <person name="Mo K."/>
            <person name="Hu Y."/>
        </authorList>
    </citation>
    <scope>NUCLEOTIDE SEQUENCE</scope>
    <source>
        <strain evidence="13">IB182363</strain>
    </source>
</reference>
<evidence type="ECO:0000256" key="6">
    <source>
        <dbReference type="ARBA" id="ARBA00022842"/>
    </source>
</evidence>
<dbReference type="GO" id="GO:0050897">
    <property type="term" value="F:cobalt ion binding"/>
    <property type="evidence" value="ECO:0007669"/>
    <property type="project" value="TreeGrafter"/>
</dbReference>
<dbReference type="NCBIfam" id="TIGR00383">
    <property type="entry name" value="corA"/>
    <property type="match status" value="1"/>
</dbReference>
<keyword evidence="5 12" id="KW-0812">Transmembrane</keyword>
<evidence type="ECO:0000313" key="14">
    <source>
        <dbReference type="Proteomes" id="UP000639396"/>
    </source>
</evidence>
<keyword evidence="9 12" id="KW-0472">Membrane</keyword>
<comment type="function">
    <text evidence="11">Mediates influx of magnesium ions. Alternates between open and closed states. Activated by low cytoplasmic Mg(2+) levels. Inactive when cytoplasmic Mg(2+) levels are high.</text>
</comment>
<dbReference type="Pfam" id="PF01544">
    <property type="entry name" value="CorA"/>
    <property type="match status" value="1"/>
</dbReference>
<keyword evidence="4 12" id="KW-1003">Cell membrane</keyword>
<dbReference type="InterPro" id="IPR002523">
    <property type="entry name" value="MgTranspt_CorA/ZnTranspt_ZntB"/>
</dbReference>
<dbReference type="CDD" id="cd12822">
    <property type="entry name" value="TmCorA-like"/>
    <property type="match status" value="1"/>
</dbReference>
<evidence type="ECO:0000256" key="5">
    <source>
        <dbReference type="ARBA" id="ARBA00022692"/>
    </source>
</evidence>
<evidence type="ECO:0000256" key="3">
    <source>
        <dbReference type="ARBA" id="ARBA00022448"/>
    </source>
</evidence>
<evidence type="ECO:0000256" key="7">
    <source>
        <dbReference type="ARBA" id="ARBA00022989"/>
    </source>
</evidence>
<evidence type="ECO:0000256" key="8">
    <source>
        <dbReference type="ARBA" id="ARBA00023065"/>
    </source>
</evidence>